<evidence type="ECO:0000256" key="8">
    <source>
        <dbReference type="ARBA" id="ARBA00023014"/>
    </source>
</evidence>
<evidence type="ECO:0000256" key="6">
    <source>
        <dbReference type="ARBA" id="ARBA00022840"/>
    </source>
</evidence>
<dbReference type="GO" id="GO:0003678">
    <property type="term" value="F:DNA helicase activity"/>
    <property type="evidence" value="ECO:0007669"/>
    <property type="project" value="InterPro"/>
</dbReference>
<dbReference type="VEuPathDB" id="GiardiaDB:SS50377_27596"/>
<evidence type="ECO:0000256" key="2">
    <source>
        <dbReference type="ARBA" id="ARBA00022723"/>
    </source>
</evidence>
<evidence type="ECO:0000313" key="12">
    <source>
        <dbReference type="EMBL" id="EST46627.1"/>
    </source>
</evidence>
<keyword evidence="10" id="KW-0539">Nucleus</keyword>
<dbReference type="Pfam" id="PF06733">
    <property type="entry name" value="DEAD_2"/>
    <property type="match status" value="1"/>
</dbReference>
<dbReference type="InterPro" id="IPR013020">
    <property type="entry name" value="Rad3/Chl1-like"/>
</dbReference>
<dbReference type="EMBL" id="KI546073">
    <property type="protein sequence ID" value="EST46627.1"/>
    <property type="molecule type" value="Genomic_DNA"/>
</dbReference>
<keyword evidence="5 12" id="KW-0347">Helicase</keyword>
<keyword evidence="7" id="KW-0408">Iron</keyword>
<evidence type="ECO:0000256" key="5">
    <source>
        <dbReference type="ARBA" id="ARBA00022806"/>
    </source>
</evidence>
<keyword evidence="9" id="KW-0413">Isomerase</keyword>
<dbReference type="SUPFAM" id="SSF52540">
    <property type="entry name" value="P-loop containing nucleoside triphosphate hydrolases"/>
    <property type="match status" value="1"/>
</dbReference>
<dbReference type="PANTHER" id="PTHR11472:SF47">
    <property type="entry name" value="FANCONI ANEMIA GROUP J PROTEIN"/>
    <property type="match status" value="1"/>
</dbReference>
<keyword evidence="3" id="KW-0547">Nucleotide-binding</keyword>
<accession>V6LPL4</accession>
<evidence type="ECO:0000256" key="1">
    <source>
        <dbReference type="ARBA" id="ARBA00004123"/>
    </source>
</evidence>
<dbReference type="SMART" id="SM00488">
    <property type="entry name" value="DEXDc2"/>
    <property type="match status" value="1"/>
</dbReference>
<reference evidence="12" key="1">
    <citation type="journal article" date="2014" name="PLoS Genet.">
        <title>The Genome of Spironucleus salmonicida Highlights a Fish Pathogen Adapted to Fluctuating Environments.</title>
        <authorList>
            <person name="Xu F."/>
            <person name="Jerlstrom-Hultqvist J."/>
            <person name="Einarsson E."/>
            <person name="Astvaldsson A."/>
            <person name="Svard S.G."/>
            <person name="Andersson J.O."/>
        </authorList>
    </citation>
    <scope>NUCLEOTIDE SEQUENCE</scope>
</reference>
<evidence type="ECO:0000256" key="4">
    <source>
        <dbReference type="ARBA" id="ARBA00022801"/>
    </source>
</evidence>
<evidence type="ECO:0000256" key="9">
    <source>
        <dbReference type="ARBA" id="ARBA00023235"/>
    </source>
</evidence>
<dbReference type="GO" id="GO:0006289">
    <property type="term" value="P:nucleotide-excision repair"/>
    <property type="evidence" value="ECO:0007669"/>
    <property type="project" value="TreeGrafter"/>
</dbReference>
<dbReference type="AlphaFoldDB" id="V6LPL4"/>
<keyword evidence="4" id="KW-0378">Hydrolase</keyword>
<dbReference type="InterPro" id="IPR006554">
    <property type="entry name" value="Helicase-like_DEXD_c2"/>
</dbReference>
<dbReference type="GO" id="GO:0016818">
    <property type="term" value="F:hydrolase activity, acting on acid anhydrides, in phosphorus-containing anhydrides"/>
    <property type="evidence" value="ECO:0007669"/>
    <property type="project" value="InterPro"/>
</dbReference>
<protein>
    <submittedName>
        <fullName evidence="12">DNA repair helicase</fullName>
    </submittedName>
</protein>
<sequence length="839" mass="96017">MPELIIQNVKILFPFEPYPQQISYMDKILISLHKNTNAALEAQTGFGKSVCLFAATSSFQIQFNLAKELLAVLITIQQSPNFKNDPHKNHIKLISQQIQIPVNDLNLSFEFIKTNQKLKKCLQYDKVTKIYEALCPQIIFLSRTHTQLQQANACIKLLKLEQHISYLGSRSNFCLNEQAKHLSVKDKIPIATVCKSLLKNRKCTFSVQTKLEITDLEDILSSGTANKVCPYFASRQSLDSQIIIAPYNYIFDQELLKVIQNPIIIFDEGHNFESFVKTQFQAAFTSDNIGGALKNIALALEVCRELELNQTSLQQQLQPTKPLNESQKYYQNHYQNLKKLGDILLTIKLNIEALSNLETLYFENIYDKVNLKSLTMDLIESANYADFVIYNLRHDYRKSNSKSQYLYLQGDRAVGKNYQFGLVIQVAKIVEIAYNATVSGAKSEDIGVVFQKDKFHIFCLNSCIPAYLIQQINPFSVILTSATLSPMRDLEMETGLNYTIKESFQSVMKKHQVICKNIDDSGLIGTFQNRNNYYFSKVIQVIKVSQFNTLHGGILVFVQSYQIIKEIKKLLNGQYIYFEGDHDALNSYSNNLSQRPILVAVARGTLSEGIDFADELCRTVIIVSIPFPDIKDQILIQQRDWLDKYGKGLTGSIYYENLAFRAVNQCIGRVIRNKNDFGTVILADQRYCEQRNINKLPKWIVQNVQTYKINNLGEYNNKKQNIVKTEDSDVIDVPVTISQVFTQKEIKTQKQISLNNINMLKQNNNLSIQFLQVITKLKKINIYEQLKKISKEAKLSIVQASISLTSFINENINILDILDFEVILANIDELLLLEVLTRL</sequence>
<dbReference type="InterPro" id="IPR027417">
    <property type="entry name" value="P-loop_NTPase"/>
</dbReference>
<keyword evidence="8" id="KW-0411">Iron-sulfur</keyword>
<dbReference type="PROSITE" id="PS51193">
    <property type="entry name" value="HELICASE_ATP_BIND_2"/>
    <property type="match status" value="1"/>
</dbReference>
<dbReference type="GO" id="GO:0005634">
    <property type="term" value="C:nucleus"/>
    <property type="evidence" value="ECO:0007669"/>
    <property type="project" value="UniProtKB-SubCell"/>
</dbReference>
<evidence type="ECO:0000256" key="3">
    <source>
        <dbReference type="ARBA" id="ARBA00022741"/>
    </source>
</evidence>
<name>V6LPL4_9EUKA</name>
<evidence type="ECO:0000259" key="11">
    <source>
        <dbReference type="PROSITE" id="PS51193"/>
    </source>
</evidence>
<proteinExistence type="predicted"/>
<organism evidence="12">
    <name type="scientific">Spironucleus salmonicida</name>
    <dbReference type="NCBI Taxonomy" id="348837"/>
    <lineage>
        <taxon>Eukaryota</taxon>
        <taxon>Metamonada</taxon>
        <taxon>Diplomonadida</taxon>
        <taxon>Hexamitidae</taxon>
        <taxon>Hexamitinae</taxon>
        <taxon>Spironucleus</taxon>
    </lineage>
</organism>
<evidence type="ECO:0000256" key="7">
    <source>
        <dbReference type="ARBA" id="ARBA00023004"/>
    </source>
</evidence>
<keyword evidence="2" id="KW-0479">Metal-binding</keyword>
<dbReference type="NCBIfam" id="TIGR00604">
    <property type="entry name" value="rad3"/>
    <property type="match status" value="1"/>
</dbReference>
<dbReference type="GO" id="GO:0005524">
    <property type="term" value="F:ATP binding"/>
    <property type="evidence" value="ECO:0007669"/>
    <property type="project" value="UniProtKB-KW"/>
</dbReference>
<keyword evidence="6" id="KW-0067">ATP-binding</keyword>
<dbReference type="InterPro" id="IPR045028">
    <property type="entry name" value="DinG/Rad3-like"/>
</dbReference>
<dbReference type="GO" id="GO:0051536">
    <property type="term" value="F:iron-sulfur cluster binding"/>
    <property type="evidence" value="ECO:0007669"/>
    <property type="project" value="UniProtKB-KW"/>
</dbReference>
<feature type="domain" description="Helicase ATP-binding" evidence="11">
    <location>
        <begin position="7"/>
        <end position="320"/>
    </location>
</feature>
<dbReference type="Gene3D" id="3.40.50.300">
    <property type="entry name" value="P-loop containing nucleotide triphosphate hydrolases"/>
    <property type="match status" value="2"/>
</dbReference>
<dbReference type="Pfam" id="PF13307">
    <property type="entry name" value="Helicase_C_2"/>
    <property type="match status" value="1"/>
</dbReference>
<dbReference type="InterPro" id="IPR010614">
    <property type="entry name" value="RAD3-like_helicase_DEAD"/>
</dbReference>
<dbReference type="PANTHER" id="PTHR11472">
    <property type="entry name" value="DNA REPAIR DEAD HELICASE RAD3/XP-D SUBFAMILY MEMBER"/>
    <property type="match status" value="1"/>
</dbReference>
<dbReference type="InterPro" id="IPR014013">
    <property type="entry name" value="Helic_SF1/SF2_ATP-bd_DinG/Rad3"/>
</dbReference>
<evidence type="ECO:0000256" key="10">
    <source>
        <dbReference type="ARBA" id="ARBA00023242"/>
    </source>
</evidence>
<dbReference type="SMART" id="SM00491">
    <property type="entry name" value="HELICc2"/>
    <property type="match status" value="1"/>
</dbReference>
<gene>
    <name evidence="12" type="ORF">SS50377_13430</name>
</gene>
<dbReference type="GO" id="GO:0003677">
    <property type="term" value="F:DNA binding"/>
    <property type="evidence" value="ECO:0007669"/>
    <property type="project" value="InterPro"/>
</dbReference>
<comment type="subcellular location">
    <subcellularLocation>
        <location evidence="1">Nucleus</location>
    </subcellularLocation>
</comment>
<dbReference type="InterPro" id="IPR006555">
    <property type="entry name" value="ATP-dep_Helicase_C"/>
</dbReference>
<dbReference type="GO" id="GO:0046872">
    <property type="term" value="F:metal ion binding"/>
    <property type="evidence" value="ECO:0007669"/>
    <property type="project" value="UniProtKB-KW"/>
</dbReference>
<dbReference type="GO" id="GO:1990918">
    <property type="term" value="P:double-strand break repair involved in meiotic recombination"/>
    <property type="evidence" value="ECO:0007669"/>
    <property type="project" value="TreeGrafter"/>
</dbReference>